<organism evidence="4 5">
    <name type="scientific">Natronoflexus pectinivorans</name>
    <dbReference type="NCBI Taxonomy" id="682526"/>
    <lineage>
        <taxon>Bacteria</taxon>
        <taxon>Pseudomonadati</taxon>
        <taxon>Bacteroidota</taxon>
        <taxon>Bacteroidia</taxon>
        <taxon>Marinilabiliales</taxon>
        <taxon>Marinilabiliaceae</taxon>
        <taxon>Natronoflexus</taxon>
    </lineage>
</organism>
<evidence type="ECO:0000259" key="3">
    <source>
        <dbReference type="PROSITE" id="PS50110"/>
    </source>
</evidence>
<dbReference type="Proteomes" id="UP000295221">
    <property type="component" value="Unassembled WGS sequence"/>
</dbReference>
<name>A0A4R2GII1_9BACT</name>
<keyword evidence="1 2" id="KW-0597">Phosphoprotein</keyword>
<proteinExistence type="predicted"/>
<accession>A0A4R2GII1</accession>
<dbReference type="RefSeq" id="WP_132433665.1">
    <property type="nucleotide sequence ID" value="NZ_SLWK01000005.1"/>
</dbReference>
<protein>
    <submittedName>
        <fullName evidence="4">Response regulator receiver domain-containing protein</fullName>
    </submittedName>
</protein>
<sequence length="162" mass="18449">MSDIYIICVEDEPQVLDVVIRDLEQLEEFFPIEGAASANDARQLINEIKEDGNRIGLILCDHIMPGDKGVDLLVEMQKDEFTQSTRKILLTGQAGLDDTIQAVNKARLNQYVSKPWKKEELLKIVIDELTDFVIETEDDLLPYLSVLNQEKLQEAIRSKGYI</sequence>
<dbReference type="InterPro" id="IPR050595">
    <property type="entry name" value="Bact_response_regulator"/>
</dbReference>
<reference evidence="4 5" key="1">
    <citation type="submission" date="2019-03" db="EMBL/GenBank/DDBJ databases">
        <title>Genomic Encyclopedia of Type Strains, Phase IV (KMG-IV): sequencing the most valuable type-strain genomes for metagenomic binning, comparative biology and taxonomic classification.</title>
        <authorList>
            <person name="Goeker M."/>
        </authorList>
    </citation>
    <scope>NUCLEOTIDE SEQUENCE [LARGE SCALE GENOMIC DNA]</scope>
    <source>
        <strain evidence="4 5">DSM 24179</strain>
    </source>
</reference>
<dbReference type="AlphaFoldDB" id="A0A4R2GII1"/>
<comment type="caution">
    <text evidence="4">The sequence shown here is derived from an EMBL/GenBank/DDBJ whole genome shotgun (WGS) entry which is preliminary data.</text>
</comment>
<dbReference type="PANTHER" id="PTHR44591:SF3">
    <property type="entry name" value="RESPONSE REGULATORY DOMAIN-CONTAINING PROTEIN"/>
    <property type="match status" value="1"/>
</dbReference>
<dbReference type="Pfam" id="PF00072">
    <property type="entry name" value="Response_reg"/>
    <property type="match status" value="1"/>
</dbReference>
<dbReference type="PANTHER" id="PTHR44591">
    <property type="entry name" value="STRESS RESPONSE REGULATOR PROTEIN 1"/>
    <property type="match status" value="1"/>
</dbReference>
<evidence type="ECO:0000256" key="2">
    <source>
        <dbReference type="PROSITE-ProRule" id="PRU00169"/>
    </source>
</evidence>
<keyword evidence="5" id="KW-1185">Reference proteome</keyword>
<evidence type="ECO:0000256" key="1">
    <source>
        <dbReference type="ARBA" id="ARBA00022553"/>
    </source>
</evidence>
<feature type="modified residue" description="4-aspartylphosphate" evidence="2">
    <location>
        <position position="61"/>
    </location>
</feature>
<evidence type="ECO:0000313" key="5">
    <source>
        <dbReference type="Proteomes" id="UP000295221"/>
    </source>
</evidence>
<dbReference type="OrthoDB" id="109585at2"/>
<dbReference type="InterPro" id="IPR001789">
    <property type="entry name" value="Sig_transdc_resp-reg_receiver"/>
</dbReference>
<dbReference type="Gene3D" id="3.40.50.2300">
    <property type="match status" value="1"/>
</dbReference>
<feature type="domain" description="Response regulatory" evidence="3">
    <location>
        <begin position="5"/>
        <end position="129"/>
    </location>
</feature>
<dbReference type="EMBL" id="SLWK01000005">
    <property type="protein sequence ID" value="TCO08377.1"/>
    <property type="molecule type" value="Genomic_DNA"/>
</dbReference>
<dbReference type="PROSITE" id="PS50110">
    <property type="entry name" value="RESPONSE_REGULATORY"/>
    <property type="match status" value="1"/>
</dbReference>
<dbReference type="SUPFAM" id="SSF52172">
    <property type="entry name" value="CheY-like"/>
    <property type="match status" value="1"/>
</dbReference>
<dbReference type="InterPro" id="IPR011006">
    <property type="entry name" value="CheY-like_superfamily"/>
</dbReference>
<evidence type="ECO:0000313" key="4">
    <source>
        <dbReference type="EMBL" id="TCO08377.1"/>
    </source>
</evidence>
<dbReference type="GO" id="GO:0000160">
    <property type="term" value="P:phosphorelay signal transduction system"/>
    <property type="evidence" value="ECO:0007669"/>
    <property type="project" value="InterPro"/>
</dbReference>
<dbReference type="SMART" id="SM00448">
    <property type="entry name" value="REC"/>
    <property type="match status" value="1"/>
</dbReference>
<gene>
    <name evidence="4" type="ORF">EV194_105181</name>
</gene>